<keyword evidence="4" id="KW-0812">Transmembrane</keyword>
<dbReference type="Proteomes" id="UP000231246">
    <property type="component" value="Unassembled WGS sequence"/>
</dbReference>
<organism evidence="5 6">
    <name type="scientific">Candidatus Roizmanbacteria bacterium CG22_combo_CG10-13_8_21_14_all_38_20</name>
    <dbReference type="NCBI Taxonomy" id="1974862"/>
    <lineage>
        <taxon>Bacteria</taxon>
        <taxon>Candidatus Roizmaniibacteriota</taxon>
    </lineage>
</organism>
<keyword evidence="4" id="KW-0472">Membrane</keyword>
<protein>
    <recommendedName>
        <fullName evidence="7">PGAP1 family protein</fullName>
    </recommendedName>
</protein>
<keyword evidence="2" id="KW-0808">Transferase</keyword>
<dbReference type="InterPro" id="IPR003386">
    <property type="entry name" value="LACT/PDAT_acylTrfase"/>
</dbReference>
<dbReference type="Gene3D" id="2.115.10.20">
    <property type="entry name" value="Glycosyl hydrolase domain, family 43"/>
    <property type="match status" value="2"/>
</dbReference>
<sequence length="922" mass="103291">MLYIDIVYQMRYRVIIPTIFFLLFFILCENTYATSSNLDKQDNIILTSNFDINHTSIAQGTSNNYFIFFSNKLDSGKSGIGIASSDNKIDWQIINREIILPNESAHPNWSETDVFSPTVIFYNNEYYMWFVSSRAGSRQFKSGESIYRIHFSKSSDGLSWSNPVNVISPSPNSWNSEATSSPSVLVENDQFKMWYSGRDSKGLWKIGYASSPNGLDWTQLGTNPILQSSESWESAGKHLPGTVSPSVVKYKNKYIILYSTGEQAPFNNIAIAISNDGVSWSKYSFHNPLIQRESGKFDSNMVSSPDALVLDSELWIYYSGHDGNKWSIGLAKGDLDIDPEESKDAIVVVPGMFSSYDPVGLSICSKTPWQNWKLIPQVTEYNGILKTLQTQGYTLNQNLFIFPYDWRQKITDSGQDLKSFIDTQVIPKNPDSKINLVGHSLGGLVSRSYLQEYAPAGLVDQIITLGSPHQGVTEAYKAWAGGELPEDGPMRVAASFIVNICKIKTGSLTNKSAIQKTAPVYKDILPTYQYLKGAATHVWLDMDKLGDEFNNSYLSGLNQTYSNYSDKFTKITSTSFDVDKVYGVAGYMEDQIRGVYMHGRPTTVLISAPGDKTVLAESASVTNENYIDIPLDHKGLIYSREGIQKILEVLGIVVELDDITAGQPTNFKPSLSLLMRSPATINITDQNNQVISSGDKFVFIPNYDSGNYKVEVVGTDKGSYELVVGQITENSTHWESFEETTTQNEIDTYNISINPDQPNQPVIKDNNSIHPIQSASNKITQLQNIENNPILDQINQLLSNLDKLSDQEKVDQALRIIRYLGSYYQETTNTEGKLLALETIQQIETLLSNLDPELDLSSARFKLAESIQQKKLERLNKKGQATELLGINYSEASNRFAKAEINENSNPRLNQIYSFSAYYLIN</sequence>
<dbReference type="Pfam" id="PF04041">
    <property type="entry name" value="Glyco_hydro_130"/>
    <property type="match status" value="1"/>
</dbReference>
<keyword evidence="1" id="KW-0328">Glycosyltransferase</keyword>
<dbReference type="AlphaFoldDB" id="A0A2H0BWD2"/>
<evidence type="ECO:0008006" key="7">
    <source>
        <dbReference type="Google" id="ProtNLM"/>
    </source>
</evidence>
<dbReference type="GO" id="GO:0008374">
    <property type="term" value="F:O-acyltransferase activity"/>
    <property type="evidence" value="ECO:0007669"/>
    <property type="project" value="InterPro"/>
</dbReference>
<dbReference type="InterPro" id="IPR023296">
    <property type="entry name" value="Glyco_hydro_beta-prop_sf"/>
</dbReference>
<comment type="caution">
    <text evidence="5">The sequence shown here is derived from an EMBL/GenBank/DDBJ whole genome shotgun (WGS) entry which is preliminary data.</text>
</comment>
<accession>A0A2H0BWD2</accession>
<evidence type="ECO:0000256" key="2">
    <source>
        <dbReference type="ARBA" id="ARBA00022679"/>
    </source>
</evidence>
<proteinExistence type="inferred from homology"/>
<evidence type="ECO:0000313" key="6">
    <source>
        <dbReference type="Proteomes" id="UP000231246"/>
    </source>
</evidence>
<dbReference type="PANTHER" id="PTHR35279">
    <property type="match status" value="1"/>
</dbReference>
<evidence type="ECO:0000313" key="5">
    <source>
        <dbReference type="EMBL" id="PIP61859.1"/>
    </source>
</evidence>
<dbReference type="InterPro" id="IPR007184">
    <property type="entry name" value="Mannoside_phosphorylase"/>
</dbReference>
<dbReference type="Gene3D" id="3.40.50.1820">
    <property type="entry name" value="alpha/beta hydrolase"/>
    <property type="match status" value="1"/>
</dbReference>
<dbReference type="Pfam" id="PF02450">
    <property type="entry name" value="LCAT"/>
    <property type="match status" value="1"/>
</dbReference>
<keyword evidence="4" id="KW-1133">Transmembrane helix</keyword>
<dbReference type="GO" id="GO:0016757">
    <property type="term" value="F:glycosyltransferase activity"/>
    <property type="evidence" value="ECO:0007669"/>
    <property type="project" value="UniProtKB-KW"/>
</dbReference>
<name>A0A2H0BWD2_9BACT</name>
<dbReference type="SUPFAM" id="SSF75005">
    <property type="entry name" value="Arabinanase/levansucrase/invertase"/>
    <property type="match status" value="2"/>
</dbReference>
<dbReference type="SUPFAM" id="SSF53474">
    <property type="entry name" value="alpha/beta-Hydrolases"/>
    <property type="match status" value="1"/>
</dbReference>
<dbReference type="InterPro" id="IPR029058">
    <property type="entry name" value="AB_hydrolase_fold"/>
</dbReference>
<dbReference type="GO" id="GO:0006629">
    <property type="term" value="P:lipid metabolic process"/>
    <property type="evidence" value="ECO:0007669"/>
    <property type="project" value="InterPro"/>
</dbReference>
<evidence type="ECO:0000256" key="4">
    <source>
        <dbReference type="SAM" id="Phobius"/>
    </source>
</evidence>
<feature type="transmembrane region" description="Helical" evidence="4">
    <location>
        <begin position="12"/>
        <end position="33"/>
    </location>
</feature>
<dbReference type="EMBL" id="PCTA01000010">
    <property type="protein sequence ID" value="PIP61859.1"/>
    <property type="molecule type" value="Genomic_DNA"/>
</dbReference>
<reference evidence="5 6" key="1">
    <citation type="submission" date="2017-09" db="EMBL/GenBank/DDBJ databases">
        <title>Depth-based differentiation of microbial function through sediment-hosted aquifers and enrichment of novel symbionts in the deep terrestrial subsurface.</title>
        <authorList>
            <person name="Probst A.J."/>
            <person name="Ladd B."/>
            <person name="Jarett J.K."/>
            <person name="Geller-Mcgrath D.E."/>
            <person name="Sieber C.M."/>
            <person name="Emerson J.B."/>
            <person name="Anantharaman K."/>
            <person name="Thomas B.C."/>
            <person name="Malmstrom R."/>
            <person name="Stieglmeier M."/>
            <person name="Klingl A."/>
            <person name="Woyke T."/>
            <person name="Ryan C.M."/>
            <person name="Banfield J.F."/>
        </authorList>
    </citation>
    <scope>NUCLEOTIDE SEQUENCE [LARGE SCALE GENOMIC DNA]</scope>
    <source>
        <strain evidence="5">CG22_combo_CG10-13_8_21_14_all_38_20</strain>
    </source>
</reference>
<comment type="similarity">
    <text evidence="3">Belongs to the glycosyl hydrolase 130 family.</text>
</comment>
<dbReference type="PANTHER" id="PTHR35279:SF1">
    <property type="entry name" value="ARABINANASE_LEVANSUCRASE_INVERTASE"/>
    <property type="match status" value="1"/>
</dbReference>
<gene>
    <name evidence="5" type="ORF">COW99_01390</name>
</gene>
<evidence type="ECO:0000256" key="1">
    <source>
        <dbReference type="ARBA" id="ARBA00022676"/>
    </source>
</evidence>
<evidence type="ECO:0000256" key="3">
    <source>
        <dbReference type="ARBA" id="ARBA00024356"/>
    </source>
</evidence>